<proteinExistence type="predicted"/>
<gene>
    <name evidence="2" type="ORF">BDV23DRAFT_101028</name>
</gene>
<keyword evidence="1" id="KW-0812">Transmembrane</keyword>
<dbReference type="EMBL" id="ML735269">
    <property type="protein sequence ID" value="KAE8389158.1"/>
    <property type="molecule type" value="Genomic_DNA"/>
</dbReference>
<dbReference type="Proteomes" id="UP000326877">
    <property type="component" value="Unassembled WGS sequence"/>
</dbReference>
<reference evidence="2" key="1">
    <citation type="submission" date="2019-04" db="EMBL/GenBank/DDBJ databases">
        <title>Friends and foes A comparative genomics studyof 23 Aspergillus species from section Flavi.</title>
        <authorList>
            <consortium name="DOE Joint Genome Institute"/>
            <person name="Kjaerbolling I."/>
            <person name="Vesth T."/>
            <person name="Frisvad J.C."/>
            <person name="Nybo J.L."/>
            <person name="Theobald S."/>
            <person name="Kildgaard S."/>
            <person name="Isbrandt T."/>
            <person name="Kuo A."/>
            <person name="Sato A."/>
            <person name="Lyhne E.K."/>
            <person name="Kogle M.E."/>
            <person name="Wiebenga A."/>
            <person name="Kun R.S."/>
            <person name="Lubbers R.J."/>
            <person name="Makela M.R."/>
            <person name="Barry K."/>
            <person name="Chovatia M."/>
            <person name="Clum A."/>
            <person name="Daum C."/>
            <person name="Haridas S."/>
            <person name="He G."/>
            <person name="LaButti K."/>
            <person name="Lipzen A."/>
            <person name="Mondo S."/>
            <person name="Riley R."/>
            <person name="Salamov A."/>
            <person name="Simmons B.A."/>
            <person name="Magnuson J.K."/>
            <person name="Henrissat B."/>
            <person name="Mortensen U.H."/>
            <person name="Larsen T.O."/>
            <person name="Devries R.P."/>
            <person name="Grigoriev I.V."/>
            <person name="Machida M."/>
            <person name="Baker S.E."/>
            <person name="Andersen M.R."/>
        </authorList>
    </citation>
    <scope>NUCLEOTIDE SEQUENCE [LARGE SCALE GENOMIC DNA]</scope>
    <source>
        <strain evidence="2">IBT 14317</strain>
    </source>
</reference>
<feature type="transmembrane region" description="Helical" evidence="1">
    <location>
        <begin position="59"/>
        <end position="78"/>
    </location>
</feature>
<evidence type="ECO:0000256" key="1">
    <source>
        <dbReference type="SAM" id="Phobius"/>
    </source>
</evidence>
<name>A0A5N7C5K5_PETAA</name>
<feature type="transmembrane region" description="Helical" evidence="1">
    <location>
        <begin position="27"/>
        <end position="47"/>
    </location>
</feature>
<sequence>MIDMFVTARISYFSLVTRTLAESTAKAILPAVAAVYILPTMLLFFPIGEAQARQAIVAGWHPAPVFAVIGTEILSRAIKWIDRRQSKTKTLSADERADLDLPTCVFFTQRWGAYRPVLI</sequence>
<dbReference type="AlphaFoldDB" id="A0A5N7C5K5"/>
<protein>
    <submittedName>
        <fullName evidence="2">Uncharacterized protein</fullName>
    </submittedName>
</protein>
<accession>A0A5N7C5K5</accession>
<organism evidence="2">
    <name type="scientific">Petromyces alliaceus</name>
    <name type="common">Aspergillus alliaceus</name>
    <dbReference type="NCBI Taxonomy" id="209559"/>
    <lineage>
        <taxon>Eukaryota</taxon>
        <taxon>Fungi</taxon>
        <taxon>Dikarya</taxon>
        <taxon>Ascomycota</taxon>
        <taxon>Pezizomycotina</taxon>
        <taxon>Eurotiomycetes</taxon>
        <taxon>Eurotiomycetidae</taxon>
        <taxon>Eurotiales</taxon>
        <taxon>Aspergillaceae</taxon>
        <taxon>Aspergillus</taxon>
        <taxon>Aspergillus subgen. Circumdati</taxon>
    </lineage>
</organism>
<keyword evidence="1" id="KW-1133">Transmembrane helix</keyword>
<dbReference type="OrthoDB" id="72269at2759"/>
<evidence type="ECO:0000313" key="2">
    <source>
        <dbReference type="EMBL" id="KAE8389158.1"/>
    </source>
</evidence>
<keyword evidence="1" id="KW-0472">Membrane</keyword>